<feature type="region of interest" description="Disordered" evidence="2">
    <location>
        <begin position="257"/>
        <end position="368"/>
    </location>
</feature>
<dbReference type="Gene3D" id="3.40.250.10">
    <property type="entry name" value="Rhodanese-like domain"/>
    <property type="match status" value="1"/>
</dbReference>
<dbReference type="InterPro" id="IPR036873">
    <property type="entry name" value="Rhodanese-like_dom_sf"/>
</dbReference>
<dbReference type="SMART" id="SM00450">
    <property type="entry name" value="RHOD"/>
    <property type="match status" value="1"/>
</dbReference>
<dbReference type="PANTHER" id="PTHR21646:SF86">
    <property type="entry name" value="UBIQUITIN CARBOXYL-TERMINAL HYDROLASE"/>
    <property type="match status" value="1"/>
</dbReference>
<evidence type="ECO:0000259" key="3">
    <source>
        <dbReference type="PROSITE" id="PS50206"/>
    </source>
</evidence>
<feature type="compositionally biased region" description="Polar residues" evidence="2">
    <location>
        <begin position="152"/>
        <end position="161"/>
    </location>
</feature>
<dbReference type="SUPFAM" id="SSF54001">
    <property type="entry name" value="Cysteine proteinases"/>
    <property type="match status" value="1"/>
</dbReference>
<dbReference type="Proteomes" id="UP000515153">
    <property type="component" value="Unplaced"/>
</dbReference>
<dbReference type="CDD" id="cd02674">
    <property type="entry name" value="Peptidase_C19R"/>
    <property type="match status" value="1"/>
</dbReference>
<feature type="compositionally biased region" description="Polar residues" evidence="2">
    <location>
        <begin position="259"/>
        <end position="274"/>
    </location>
</feature>
<dbReference type="InterPro" id="IPR028889">
    <property type="entry name" value="USP"/>
</dbReference>
<dbReference type="GeneID" id="41956344"/>
<evidence type="ECO:0000313" key="6">
    <source>
        <dbReference type="RefSeq" id="XP_030987373.1"/>
    </source>
</evidence>
<dbReference type="InterPro" id="IPR050185">
    <property type="entry name" value="Ub_carboxyl-term_hydrolase"/>
</dbReference>
<evidence type="ECO:0000256" key="1">
    <source>
        <dbReference type="ARBA" id="ARBA00009085"/>
    </source>
</evidence>
<dbReference type="InterPro" id="IPR001763">
    <property type="entry name" value="Rhodanese-like_dom"/>
</dbReference>
<dbReference type="Gene3D" id="3.90.70.10">
    <property type="entry name" value="Cysteine proteinases"/>
    <property type="match status" value="1"/>
</dbReference>
<accession>A0A6P8BJ70</accession>
<dbReference type="KEGG" id="pgri:PgNI_01357"/>
<feature type="compositionally biased region" description="Low complexity" evidence="2">
    <location>
        <begin position="7"/>
        <end position="21"/>
    </location>
</feature>
<protein>
    <recommendedName>
        <fullName evidence="7">USP domain-containing protein</fullName>
    </recommendedName>
</protein>
<dbReference type="GO" id="GO:0004843">
    <property type="term" value="F:cysteine-type deubiquitinase activity"/>
    <property type="evidence" value="ECO:0007669"/>
    <property type="project" value="InterPro"/>
</dbReference>
<evidence type="ECO:0000313" key="5">
    <source>
        <dbReference type="Proteomes" id="UP000515153"/>
    </source>
</evidence>
<feature type="compositionally biased region" description="Pro residues" evidence="2">
    <location>
        <begin position="32"/>
        <end position="41"/>
    </location>
</feature>
<dbReference type="RefSeq" id="XP_030987373.1">
    <property type="nucleotide sequence ID" value="XM_031121430.1"/>
</dbReference>
<reference evidence="6" key="2">
    <citation type="submission" date="2019-10" db="EMBL/GenBank/DDBJ databases">
        <authorList>
            <consortium name="NCBI Genome Project"/>
        </authorList>
    </citation>
    <scope>NUCLEOTIDE SEQUENCE</scope>
    <source>
        <strain evidence="6">NI907</strain>
    </source>
</reference>
<dbReference type="PANTHER" id="PTHR21646">
    <property type="entry name" value="UBIQUITIN CARBOXYL-TERMINAL HYDROLASE"/>
    <property type="match status" value="1"/>
</dbReference>
<feature type="region of interest" description="Disordered" evidence="2">
    <location>
        <begin position="143"/>
        <end position="242"/>
    </location>
</feature>
<sequence>MVPPPSASVSSSSYTFTTPTVGGSMNADAPPNGRPGKPPLPHIDDLLNPPVNIDAFAPIETVIAQGENHLRSAESLKGFGRPHMALKEYVSATVVAVEAVPRNKGFGSLSDRKQLAARHTALMRKIQALHPEFEKVKAAVKLDNQKSGVRPQRTNLSSTRVNGHPQPGLHSNGGAVKPVASESPLSGNGAVPSPGHSQDVPQHAANGVVTRRPPPHPKPQALHGNSVQSGPNGAGPSSPPVQDLAERFANLRGGKIAAGTSSQRPLGSTGSRPTPGQVAGISIQSDIPTDFPKLPEAIYSPARGTVSNESANLPSSNSRGMFSRAASSTSMTSLGKQPLGREDYSAPANNQQAKPPSARPQPRIPEGDTVTPEQLAEFMRCSSVNFKVLIIDVRTREEFNEGHIMSTSIICVEPDVLQREHISADDIAQSLILAPPREEEIFSRRSEYDLVVFYNQDSQEINWRGGTPAENALFGLYNALRHFDYDLTGDSKPAKLLKGGLDAWVELVGVHGLESSETSGAMPKIQHTKSRFPMSLGQGRPKAKPIQNAEDARRWNEKLTTEGQSIVRTQEEFLRRFPAVSDVRESMTAPVTQATRGFPASAADINNTMLSPPARPARTLTRQSYTGLRETGEEEPYAPIATESKALVRRERRPVGLTNPGVWCYSNASIQALFHSSGFVDELVGEDWQSRWRVPMRDGEKLENHQFLSKILSNLFHWMLNGQFESMECRTLMEYCNFIDRNTVLYERGENQPKGAHEAFGSRHKQQDAEEFISFLMDHLHDETNRLRNKNFNPSSLVFSNDSHKNAFAFWNGWCSANDSVIDRYWRGLSQNVVRCKECSHTNYSHEAFNKIQVPVPESRGPCRLVDLLPGGFSYNESLDDYKCDGCKKKNTTSSTVRLARLPKLLCISLSRFSVDRGDTRKNNTKVVFPLDDLNLAAVSDPTPNKDGIGEEWTGPFRYYCYAAVLHGGSLRSGHYTAFVRDQNPSRNGGVWYHCNDSVISTKTIKNEEDADSAGMYAADSESSAYILFYSRHPAAK</sequence>
<reference evidence="6" key="1">
    <citation type="journal article" date="2019" name="Mol. Biol. Evol.">
        <title>Blast fungal genomes show frequent chromosomal changes, gene gains and losses, and effector gene turnover.</title>
        <authorList>
            <person name="Gomez Luciano L.B."/>
            <person name="Jason Tsai I."/>
            <person name="Chuma I."/>
            <person name="Tosa Y."/>
            <person name="Chen Y.H."/>
            <person name="Li J.Y."/>
            <person name="Li M.Y."/>
            <person name="Jade Lu M.Y."/>
            <person name="Nakayashiki H."/>
            <person name="Li W.H."/>
        </authorList>
    </citation>
    <scope>NUCLEOTIDE SEQUENCE</scope>
    <source>
        <strain evidence="6">NI907</strain>
    </source>
</reference>
<dbReference type="Pfam" id="PF00443">
    <property type="entry name" value="UCH"/>
    <property type="match status" value="1"/>
</dbReference>
<evidence type="ECO:0000256" key="2">
    <source>
        <dbReference type="SAM" id="MobiDB-lite"/>
    </source>
</evidence>
<proteinExistence type="inferred from homology"/>
<feature type="compositionally biased region" description="Polar residues" evidence="2">
    <location>
        <begin position="305"/>
        <end position="335"/>
    </location>
</feature>
<reference evidence="6" key="3">
    <citation type="submission" date="2025-08" db="UniProtKB">
        <authorList>
            <consortium name="RefSeq"/>
        </authorList>
    </citation>
    <scope>IDENTIFICATION</scope>
    <source>
        <strain evidence="6">NI907</strain>
    </source>
</reference>
<feature type="domain" description="USP" evidence="4">
    <location>
        <begin position="655"/>
        <end position="1033"/>
    </location>
</feature>
<name>A0A6P8BJ70_PYRGI</name>
<dbReference type="PROSITE" id="PS50235">
    <property type="entry name" value="USP_3"/>
    <property type="match status" value="1"/>
</dbReference>
<evidence type="ECO:0000259" key="4">
    <source>
        <dbReference type="PROSITE" id="PS50235"/>
    </source>
</evidence>
<dbReference type="InterPro" id="IPR038765">
    <property type="entry name" value="Papain-like_cys_pep_sf"/>
</dbReference>
<dbReference type="PROSITE" id="PS50206">
    <property type="entry name" value="RHODANESE_3"/>
    <property type="match status" value="1"/>
</dbReference>
<evidence type="ECO:0008006" key="7">
    <source>
        <dbReference type="Google" id="ProtNLM"/>
    </source>
</evidence>
<feature type="region of interest" description="Disordered" evidence="2">
    <location>
        <begin position="1"/>
        <end position="43"/>
    </location>
</feature>
<gene>
    <name evidence="6" type="ORF">PgNI_01357</name>
</gene>
<feature type="domain" description="Rhodanese" evidence="3">
    <location>
        <begin position="384"/>
        <end position="513"/>
    </location>
</feature>
<dbReference type="Pfam" id="PF00581">
    <property type="entry name" value="Rhodanese"/>
    <property type="match status" value="1"/>
</dbReference>
<comment type="similarity">
    <text evidence="1">Belongs to the peptidase C19 family.</text>
</comment>
<dbReference type="AlphaFoldDB" id="A0A6P8BJ70"/>
<dbReference type="GO" id="GO:0016579">
    <property type="term" value="P:protein deubiquitination"/>
    <property type="evidence" value="ECO:0007669"/>
    <property type="project" value="InterPro"/>
</dbReference>
<dbReference type="SUPFAM" id="SSF52821">
    <property type="entry name" value="Rhodanese/Cell cycle control phosphatase"/>
    <property type="match status" value="1"/>
</dbReference>
<dbReference type="InterPro" id="IPR001394">
    <property type="entry name" value="Peptidase_C19_UCH"/>
</dbReference>
<keyword evidence="5" id="KW-1185">Reference proteome</keyword>
<organism evidence="5 6">
    <name type="scientific">Pyricularia grisea</name>
    <name type="common">Crabgrass-specific blast fungus</name>
    <name type="synonym">Magnaporthe grisea</name>
    <dbReference type="NCBI Taxonomy" id="148305"/>
    <lineage>
        <taxon>Eukaryota</taxon>
        <taxon>Fungi</taxon>
        <taxon>Dikarya</taxon>
        <taxon>Ascomycota</taxon>
        <taxon>Pezizomycotina</taxon>
        <taxon>Sordariomycetes</taxon>
        <taxon>Sordariomycetidae</taxon>
        <taxon>Magnaporthales</taxon>
        <taxon>Pyriculariaceae</taxon>
        <taxon>Pyricularia</taxon>
    </lineage>
</organism>